<dbReference type="InterPro" id="IPR010282">
    <property type="entry name" value="Uncharacterised_HutD/Ves"/>
</dbReference>
<accession>A0A437MGH8</accession>
<dbReference type="PANTHER" id="PTHR37943">
    <property type="entry name" value="PROTEIN VES"/>
    <property type="match status" value="1"/>
</dbReference>
<protein>
    <submittedName>
        <fullName evidence="1">HutD family protein</fullName>
    </submittedName>
</protein>
<dbReference type="AlphaFoldDB" id="A0A437MGH8"/>
<dbReference type="OrthoDB" id="9800082at2"/>
<proteinExistence type="predicted"/>
<dbReference type="RefSeq" id="WP_127787405.1">
    <property type="nucleotide sequence ID" value="NZ_SACL01000003.1"/>
</dbReference>
<gene>
    <name evidence="1" type="ORF">EOD42_10100</name>
</gene>
<dbReference type="Proteomes" id="UP000282957">
    <property type="component" value="Unassembled WGS sequence"/>
</dbReference>
<name>A0A437MGH8_9PROT</name>
<dbReference type="InterPro" id="IPR011051">
    <property type="entry name" value="RmlC_Cupin_sf"/>
</dbReference>
<dbReference type="SUPFAM" id="SSF51182">
    <property type="entry name" value="RmlC-like cupins"/>
    <property type="match status" value="1"/>
</dbReference>
<dbReference type="Gene3D" id="2.60.120.10">
    <property type="entry name" value="Jelly Rolls"/>
    <property type="match status" value="1"/>
</dbReference>
<reference evidence="1 2" key="1">
    <citation type="submission" date="2019-01" db="EMBL/GenBank/DDBJ databases">
        <authorList>
            <person name="Chen W.-M."/>
        </authorList>
    </citation>
    <scope>NUCLEOTIDE SEQUENCE [LARGE SCALE GENOMIC DNA]</scope>
    <source>
        <strain evidence="1 2">CCP-6</strain>
    </source>
</reference>
<organism evidence="1 2">
    <name type="scientific">Rhodovarius crocodyli</name>
    <dbReference type="NCBI Taxonomy" id="1979269"/>
    <lineage>
        <taxon>Bacteria</taxon>
        <taxon>Pseudomonadati</taxon>
        <taxon>Pseudomonadota</taxon>
        <taxon>Alphaproteobacteria</taxon>
        <taxon>Acetobacterales</taxon>
        <taxon>Roseomonadaceae</taxon>
        <taxon>Rhodovarius</taxon>
    </lineage>
</organism>
<dbReference type="EMBL" id="SACL01000003">
    <property type="protein sequence ID" value="RVT96754.1"/>
    <property type="molecule type" value="Genomic_DNA"/>
</dbReference>
<dbReference type="Pfam" id="PF05962">
    <property type="entry name" value="HutD"/>
    <property type="match status" value="1"/>
</dbReference>
<evidence type="ECO:0000313" key="1">
    <source>
        <dbReference type="EMBL" id="RVT96754.1"/>
    </source>
</evidence>
<comment type="caution">
    <text evidence="1">The sequence shown here is derived from an EMBL/GenBank/DDBJ whole genome shotgun (WGS) entry which is preliminary data.</text>
</comment>
<keyword evidence="2" id="KW-1185">Reference proteome</keyword>
<evidence type="ECO:0000313" key="2">
    <source>
        <dbReference type="Proteomes" id="UP000282957"/>
    </source>
</evidence>
<sequence>MTVIRAASLQPRPWANGLGISRNIAQHGEGVCGFGWLIATADLTEDAAFSDYQGIDRIFTIIEGQGATLTLEGSGAIRCRPFVPASFPGDLPTFCTLDGIPGRAFNLMLDRARWRGNVTARSLAAGHPVPLQATAIHCLAGSLAVGEDVLAAGDTAMPAGRVTMAAQGGTAMVLVIDVAPAG</sequence>
<dbReference type="PANTHER" id="PTHR37943:SF1">
    <property type="entry name" value="PROTEIN VES"/>
    <property type="match status" value="1"/>
</dbReference>
<dbReference type="InterPro" id="IPR014710">
    <property type="entry name" value="RmlC-like_jellyroll"/>
</dbReference>